<dbReference type="AlphaFoldDB" id="A0A9E2KNL4"/>
<reference evidence="1" key="2">
    <citation type="submission" date="2021-04" db="EMBL/GenBank/DDBJ databases">
        <authorList>
            <person name="Gilroy R."/>
        </authorList>
    </citation>
    <scope>NUCLEOTIDE SEQUENCE</scope>
    <source>
        <strain evidence="1">687</strain>
    </source>
</reference>
<protein>
    <submittedName>
        <fullName evidence="1">Uncharacterized protein</fullName>
    </submittedName>
</protein>
<gene>
    <name evidence="1" type="ORF">IAA31_03955</name>
</gene>
<dbReference type="EMBL" id="JAHLFG010000040">
    <property type="protein sequence ID" value="MBU3826627.1"/>
    <property type="molecule type" value="Genomic_DNA"/>
</dbReference>
<sequence length="139" mass="15711">MTVNTHPELKGGFCTKKSGKTYGVFQAKAYWNAEKGYTAKTSRRQIGCIKSSDGCGEIIFNAQFLSEHPEFANWRVIRKGKGRNQLSFEHRRAQEAMADELWAAHDQRKSATAPYESSRHGKFNSCYLLRAFIRASLSG</sequence>
<evidence type="ECO:0000313" key="1">
    <source>
        <dbReference type="EMBL" id="MBU3826627.1"/>
    </source>
</evidence>
<accession>A0A9E2KNL4</accession>
<proteinExistence type="predicted"/>
<organism evidence="1 2">
    <name type="scientific">Candidatus Anaerobiospirillum merdipullorum</name>
    <dbReference type="NCBI Taxonomy" id="2838450"/>
    <lineage>
        <taxon>Bacteria</taxon>
        <taxon>Pseudomonadati</taxon>
        <taxon>Pseudomonadota</taxon>
        <taxon>Gammaproteobacteria</taxon>
        <taxon>Aeromonadales</taxon>
        <taxon>Succinivibrionaceae</taxon>
        <taxon>Anaerobiospirillum</taxon>
    </lineage>
</organism>
<reference evidence="1" key="1">
    <citation type="journal article" date="2021" name="PeerJ">
        <title>Extensive microbial diversity within the chicken gut microbiome revealed by metagenomics and culture.</title>
        <authorList>
            <person name="Gilroy R."/>
            <person name="Ravi A."/>
            <person name="Getino M."/>
            <person name="Pursley I."/>
            <person name="Horton D.L."/>
            <person name="Alikhan N.F."/>
            <person name="Baker D."/>
            <person name="Gharbi K."/>
            <person name="Hall N."/>
            <person name="Watson M."/>
            <person name="Adriaenssens E.M."/>
            <person name="Foster-Nyarko E."/>
            <person name="Jarju S."/>
            <person name="Secka A."/>
            <person name="Antonio M."/>
            <person name="Oren A."/>
            <person name="Chaudhuri R.R."/>
            <person name="La Ragione R."/>
            <person name="Hildebrand F."/>
            <person name="Pallen M.J."/>
        </authorList>
    </citation>
    <scope>NUCLEOTIDE SEQUENCE</scope>
    <source>
        <strain evidence="1">687</strain>
    </source>
</reference>
<dbReference type="Proteomes" id="UP000824150">
    <property type="component" value="Unassembled WGS sequence"/>
</dbReference>
<evidence type="ECO:0000313" key="2">
    <source>
        <dbReference type="Proteomes" id="UP000824150"/>
    </source>
</evidence>
<comment type="caution">
    <text evidence="1">The sequence shown here is derived from an EMBL/GenBank/DDBJ whole genome shotgun (WGS) entry which is preliminary data.</text>
</comment>
<name>A0A9E2KNL4_9GAMM</name>